<dbReference type="RefSeq" id="WP_014259102.1">
    <property type="nucleotide sequence ID" value="NC_016629.1"/>
</dbReference>
<dbReference type="KEGG" id="daf:Desaf_0936"/>
<dbReference type="HOGENOM" id="CLU_1132158_0_0_7"/>
<keyword evidence="1" id="KW-0472">Membrane</keyword>
<gene>
    <name evidence="2" type="ORF">Desaf_0936</name>
</gene>
<name>F3YV34_DESAF</name>
<organism evidence="2 3">
    <name type="scientific">Desulfocurvibacter africanus subsp. africanus str. Walvis Bay</name>
    <dbReference type="NCBI Taxonomy" id="690850"/>
    <lineage>
        <taxon>Bacteria</taxon>
        <taxon>Pseudomonadati</taxon>
        <taxon>Thermodesulfobacteriota</taxon>
        <taxon>Desulfovibrionia</taxon>
        <taxon>Desulfovibrionales</taxon>
        <taxon>Desulfovibrionaceae</taxon>
        <taxon>Desulfocurvibacter</taxon>
    </lineage>
</organism>
<dbReference type="STRING" id="690850.Desaf_0936"/>
<keyword evidence="1" id="KW-0812">Transmembrane</keyword>
<keyword evidence="3" id="KW-1185">Reference proteome</keyword>
<dbReference type="Proteomes" id="UP000007844">
    <property type="component" value="Chromosome"/>
</dbReference>
<dbReference type="AlphaFoldDB" id="F3YV34"/>
<evidence type="ECO:0000313" key="2">
    <source>
        <dbReference type="EMBL" id="EGJ49284.1"/>
    </source>
</evidence>
<proteinExistence type="predicted"/>
<accession>F3YV34</accession>
<evidence type="ECO:0000256" key="1">
    <source>
        <dbReference type="SAM" id="Phobius"/>
    </source>
</evidence>
<protein>
    <submittedName>
        <fullName evidence="2">Uncharacterized protein</fullName>
    </submittedName>
</protein>
<feature type="transmembrane region" description="Helical" evidence="1">
    <location>
        <begin position="12"/>
        <end position="33"/>
    </location>
</feature>
<dbReference type="eggNOG" id="ENOG5030F9Z">
    <property type="taxonomic scope" value="Bacteria"/>
</dbReference>
<reference evidence="2 3" key="1">
    <citation type="journal article" date="2011" name="J. Bacteriol.">
        <title>Genome sequence of the mercury-methylating and pleomorphic Desulfovibrio africanus Strain Walvis Bay.</title>
        <authorList>
            <person name="Brown S.D."/>
            <person name="Wall J.D."/>
            <person name="Kucken A.M."/>
            <person name="Gilmour C.C."/>
            <person name="Podar M."/>
            <person name="Brandt C.C."/>
            <person name="Teshima H."/>
            <person name="Detter J.C."/>
            <person name="Han C.S."/>
            <person name="Land M.L."/>
            <person name="Lucas S."/>
            <person name="Han J."/>
            <person name="Pennacchio L."/>
            <person name="Nolan M."/>
            <person name="Pitluck S."/>
            <person name="Woyke T."/>
            <person name="Goodwin L."/>
            <person name="Palumbo A.V."/>
            <person name="Elias D.A."/>
        </authorList>
    </citation>
    <scope>NUCLEOTIDE SEQUENCE [LARGE SCALE GENOMIC DNA]</scope>
    <source>
        <strain evidence="2 3">Walvis Bay</strain>
    </source>
</reference>
<dbReference type="EMBL" id="CP003221">
    <property type="protein sequence ID" value="EGJ49284.1"/>
    <property type="molecule type" value="Genomic_DNA"/>
</dbReference>
<evidence type="ECO:0000313" key="3">
    <source>
        <dbReference type="Proteomes" id="UP000007844"/>
    </source>
</evidence>
<feature type="transmembrane region" description="Helical" evidence="1">
    <location>
        <begin position="204"/>
        <end position="229"/>
    </location>
</feature>
<sequence length="245" mass="27542">MLVRNRKSFNKGLLLMGSFLFVLVLIFLPMEIWGTRGDHTMNFLEYADNLFNRLSKGSSYFIPEVQRQVKPLVGTPFHAEIKPGKPDTAEAIVTVLRANGAEAQVTPDGMVVARGNLGALLTSAVRDSEALFENNAQRVEAKYPGLQGRDVLKAWWSFLDPLVKELQQQTLFNPAKIVNTVEKKAVEPGFNFYGIQAEDVGDRALLVIMLLTFYVIYTLWYGFAIFELFEGMGLSMKKAKIKKEV</sequence>
<keyword evidence="1" id="KW-1133">Transmembrane helix</keyword>